<evidence type="ECO:0000256" key="1">
    <source>
        <dbReference type="SAM" id="MobiDB-lite"/>
    </source>
</evidence>
<dbReference type="Pfam" id="PF00090">
    <property type="entry name" value="TSP_1"/>
    <property type="match status" value="1"/>
</dbReference>
<dbReference type="InParanoid" id="E2A5E4"/>
<evidence type="ECO:0000313" key="3">
    <source>
        <dbReference type="EMBL" id="EFN71366.1"/>
    </source>
</evidence>
<dbReference type="PROSITE" id="PS50092">
    <property type="entry name" value="TSP1"/>
    <property type="match status" value="1"/>
</dbReference>
<feature type="signal peptide" evidence="2">
    <location>
        <begin position="1"/>
        <end position="22"/>
    </location>
</feature>
<name>E2A5E4_CAMFO</name>
<evidence type="ECO:0000256" key="2">
    <source>
        <dbReference type="SAM" id="SignalP"/>
    </source>
</evidence>
<keyword evidence="4" id="KW-1185">Reference proteome</keyword>
<feature type="compositionally biased region" description="Basic residues" evidence="1">
    <location>
        <begin position="257"/>
        <end position="267"/>
    </location>
</feature>
<proteinExistence type="predicted"/>
<reference evidence="3 4" key="1">
    <citation type="journal article" date="2010" name="Science">
        <title>Genomic comparison of the ants Camponotus floridanus and Harpegnathos saltator.</title>
        <authorList>
            <person name="Bonasio R."/>
            <person name="Zhang G."/>
            <person name="Ye C."/>
            <person name="Mutti N.S."/>
            <person name="Fang X."/>
            <person name="Qin N."/>
            <person name="Donahue G."/>
            <person name="Yang P."/>
            <person name="Li Q."/>
            <person name="Li C."/>
            <person name="Zhang P."/>
            <person name="Huang Z."/>
            <person name="Berger S.L."/>
            <person name="Reinberg D."/>
            <person name="Wang J."/>
            <person name="Liebig J."/>
        </authorList>
    </citation>
    <scope>NUCLEOTIDE SEQUENCE [LARGE SCALE GENOMIC DNA]</scope>
    <source>
        <strain evidence="4">C129</strain>
    </source>
</reference>
<dbReference type="Gene3D" id="2.20.100.10">
    <property type="entry name" value="Thrombospondin type-1 (TSP1) repeat"/>
    <property type="match status" value="1"/>
</dbReference>
<dbReference type="EMBL" id="GL436921">
    <property type="protein sequence ID" value="EFN71366.1"/>
    <property type="molecule type" value="Genomic_DNA"/>
</dbReference>
<gene>
    <name evidence="3" type="ORF">EAG_06092</name>
</gene>
<organism evidence="4">
    <name type="scientific">Camponotus floridanus</name>
    <name type="common">Florida carpenter ant</name>
    <dbReference type="NCBI Taxonomy" id="104421"/>
    <lineage>
        <taxon>Eukaryota</taxon>
        <taxon>Metazoa</taxon>
        <taxon>Ecdysozoa</taxon>
        <taxon>Arthropoda</taxon>
        <taxon>Hexapoda</taxon>
        <taxon>Insecta</taxon>
        <taxon>Pterygota</taxon>
        <taxon>Neoptera</taxon>
        <taxon>Endopterygota</taxon>
        <taxon>Hymenoptera</taxon>
        <taxon>Apocrita</taxon>
        <taxon>Aculeata</taxon>
        <taxon>Formicoidea</taxon>
        <taxon>Formicidae</taxon>
        <taxon>Formicinae</taxon>
        <taxon>Camponotus</taxon>
    </lineage>
</organism>
<dbReference type="SUPFAM" id="SSF82895">
    <property type="entry name" value="TSP-1 type 1 repeat"/>
    <property type="match status" value="1"/>
</dbReference>
<evidence type="ECO:0000313" key="4">
    <source>
        <dbReference type="Proteomes" id="UP000000311"/>
    </source>
</evidence>
<sequence>MPSLPTYSAIWILILFYNLTMTENKLYPKKARKKTKIIPAKTMDESQIEKRESGTDNLNTDFVRTSITDYDKQEENAVASPFVQTGRAELRVRIEKIPRNESSLISNWTDHSIGTTTCSTALLKYNDDEIVDKNATNFQLVPNFDSVGRGKVNNLTVEIIVKKLDYGSNIANRQTNDSASLFNYSESHPIESDLSSIKDSGKYNRVETSLDEDAKSRAKRNQEITSGRYLRSDRNALIGSKRFKNGRGTSIEDVKREKSKHKPRGNRAVRSIEEIKELAEKLIIKVNELQVYVSDRNETTTNICVDKNANRLEGKPKISSEKKRLAKVSKSEIANNPRHLASNSGQVTSAGKRESSRAVSSSDSRFARGENPIARSKSRRKWGRWMDWSSCSVTCGKGRQIRWRHCLHDCTDAETEMEEKACQLPACPPGKFLGIFR</sequence>
<dbReference type="SMART" id="SM00209">
    <property type="entry name" value="TSP1"/>
    <property type="match status" value="1"/>
</dbReference>
<keyword evidence="2" id="KW-0732">Signal</keyword>
<dbReference type="InterPro" id="IPR036383">
    <property type="entry name" value="TSP1_rpt_sf"/>
</dbReference>
<dbReference type="InterPro" id="IPR000884">
    <property type="entry name" value="TSP1_rpt"/>
</dbReference>
<feature type="region of interest" description="Disordered" evidence="1">
    <location>
        <begin position="247"/>
        <end position="267"/>
    </location>
</feature>
<feature type="region of interest" description="Disordered" evidence="1">
    <location>
        <begin position="314"/>
        <end position="373"/>
    </location>
</feature>
<protein>
    <submittedName>
        <fullName evidence="3">Uncharacterized protein</fullName>
    </submittedName>
</protein>
<dbReference type="OrthoDB" id="5989160at2759"/>
<feature type="chain" id="PRO_5003156937" evidence="2">
    <location>
        <begin position="23"/>
        <end position="437"/>
    </location>
</feature>
<dbReference type="Proteomes" id="UP000000311">
    <property type="component" value="Unassembled WGS sequence"/>
</dbReference>
<dbReference type="AlphaFoldDB" id="E2A5E4"/>
<feature type="compositionally biased region" description="Basic and acidic residues" evidence="1">
    <location>
        <begin position="314"/>
        <end position="323"/>
    </location>
</feature>
<accession>E2A5E4</accession>